<evidence type="ECO:0000313" key="3">
    <source>
        <dbReference type="Proteomes" id="UP000000556"/>
    </source>
</evidence>
<reference evidence="2 3" key="2">
    <citation type="journal article" date="2016" name="Environ. Microbiol.">
        <title>The revisited genome of Pseudomonas putida KT2440 enlightens its value as a robust metabolic chassis.</title>
        <authorList>
            <person name="Belda E."/>
            <person name="van Heck R.G."/>
            <person name="Lopez-Sanchez M.J."/>
            <person name="Cruveiller S."/>
            <person name="Barbe V."/>
            <person name="Fraser C."/>
            <person name="Klenk H.P."/>
            <person name="Petersen J."/>
            <person name="Morgat A."/>
            <person name="Nikel P.I."/>
            <person name="Vallenet D."/>
            <person name="Rouy Z."/>
            <person name="Sekowska A."/>
            <person name="Martins Dos Santos V.A."/>
            <person name="de Lorenzo V."/>
            <person name="Danchin A."/>
            <person name="Medigue C."/>
        </authorList>
    </citation>
    <scope>NUCLEOTIDE SEQUENCE [LARGE SCALE GENOMIC DNA]</scope>
    <source>
        <strain evidence="3">ATCC 47054 / DSM 6125 / CFBP 8728 / NCIMB 11950 / KT2440</strain>
    </source>
</reference>
<feature type="transmembrane region" description="Helical" evidence="1">
    <location>
        <begin position="31"/>
        <end position="52"/>
    </location>
</feature>
<sequence>MRDAVNGRSASRGLVNGFACPRQQPPEGSAMAWIITKYLLTAGIVILVSELAKRSDKLGGLVAALPLVTVVTLVWLYLENQSMEKISNHAWYTFWYVLPTLPMFIAFPLLLPKLGFWPTLISSILITMASFGGFAILLRRFGIELL</sequence>
<feature type="transmembrane region" description="Helical" evidence="1">
    <location>
        <begin position="90"/>
        <end position="110"/>
    </location>
</feature>
<feature type="transmembrane region" description="Helical" evidence="1">
    <location>
        <begin position="116"/>
        <end position="138"/>
    </location>
</feature>
<dbReference type="Proteomes" id="UP000000556">
    <property type="component" value="Chromosome"/>
</dbReference>
<evidence type="ECO:0000256" key="1">
    <source>
        <dbReference type="SAM" id="Phobius"/>
    </source>
</evidence>
<dbReference type="KEGG" id="ppu:PP_0027"/>
<organism evidence="2 3">
    <name type="scientific">Pseudomonas putida (strain ATCC 47054 / DSM 6125 / CFBP 8728 / NCIMB 11950 / KT2440)</name>
    <dbReference type="NCBI Taxonomy" id="160488"/>
    <lineage>
        <taxon>Bacteria</taxon>
        <taxon>Pseudomonadati</taxon>
        <taxon>Pseudomonadota</taxon>
        <taxon>Gammaproteobacteria</taxon>
        <taxon>Pseudomonadales</taxon>
        <taxon>Pseudomonadaceae</taxon>
        <taxon>Pseudomonas</taxon>
    </lineage>
</organism>
<dbReference type="BioCyc" id="PPUT160488:G1G01-28-MONOMER"/>
<proteinExistence type="predicted"/>
<reference evidence="2 3" key="1">
    <citation type="journal article" date="2002" name="Environ. Microbiol.">
        <title>Complete genome sequence and comparative analysis of the metabolically versatile Pseudomonas putida KT2440.</title>
        <authorList>
            <person name="Nelson K.E."/>
            <person name="Weinel C."/>
            <person name="Paulsen I.T."/>
            <person name="Dodson R.J."/>
            <person name="Hilbert H."/>
            <person name="Martins dos Santos V.A."/>
            <person name="Fouts D.E."/>
            <person name="Gill S.R."/>
            <person name="Pop M."/>
            <person name="Holmes M."/>
            <person name="Brinkac L."/>
            <person name="Beanan M."/>
            <person name="DeBoy R.T."/>
            <person name="Daugherty S."/>
            <person name="Kolonay J."/>
            <person name="Madupu R."/>
            <person name="Nelson W."/>
            <person name="White O."/>
            <person name="Peterson J."/>
            <person name="Khouri H."/>
            <person name="Hance I."/>
            <person name="Chris Lee P."/>
            <person name="Holtzapple E."/>
            <person name="Scanlan D."/>
            <person name="Tran K."/>
            <person name="Moazzez A."/>
            <person name="Utterback T."/>
            <person name="Rizzo M."/>
            <person name="Lee K."/>
            <person name="Kosack D."/>
            <person name="Moestl D."/>
            <person name="Wedler H."/>
            <person name="Lauber J."/>
            <person name="Stjepandic D."/>
            <person name="Hoheisel J."/>
            <person name="Straetz M."/>
            <person name="Heim S."/>
            <person name="Kiewitz C."/>
            <person name="Eisen J.A."/>
            <person name="Timmis K.N."/>
            <person name="Dusterhoft A."/>
            <person name="Tummler B."/>
            <person name="Fraser C.M."/>
        </authorList>
    </citation>
    <scope>NUCLEOTIDE SEQUENCE [LARGE SCALE GENOMIC DNA]</scope>
    <source>
        <strain evidence="3">ATCC 47054 / DSM 6125 / CFBP 8728 / NCIMB 11950 / KT2440</strain>
    </source>
</reference>
<name>Q88RV2_PSEPK</name>
<dbReference type="NCBIfam" id="NF006751">
    <property type="entry name" value="PRK09272.1-4"/>
    <property type="match status" value="1"/>
</dbReference>
<gene>
    <name evidence="2" type="ordered locus">PP_0027</name>
</gene>
<keyword evidence="1" id="KW-0812">Transmembrane</keyword>
<keyword evidence="1" id="KW-0472">Membrane</keyword>
<accession>Q88RV2</accession>
<dbReference type="EMBL" id="AE015451">
    <property type="protein sequence ID" value="AAN65661.1"/>
    <property type="molecule type" value="Genomic_DNA"/>
</dbReference>
<feature type="transmembrane region" description="Helical" evidence="1">
    <location>
        <begin position="58"/>
        <end position="78"/>
    </location>
</feature>
<evidence type="ECO:0000313" key="2">
    <source>
        <dbReference type="EMBL" id="AAN65661.1"/>
    </source>
</evidence>
<keyword evidence="3" id="KW-1185">Reference proteome</keyword>
<keyword evidence="1" id="KW-1133">Transmembrane helix</keyword>
<protein>
    <recommendedName>
        <fullName evidence="4">DUF3147 family protein</fullName>
    </recommendedName>
</protein>
<dbReference type="PaxDb" id="160488-PP_0027"/>
<dbReference type="HOGENOM" id="CLU_148666_0_0_6"/>
<dbReference type="AlphaFoldDB" id="Q88RV2"/>
<dbReference type="OrthoDB" id="47473at2"/>
<evidence type="ECO:0008006" key="4">
    <source>
        <dbReference type="Google" id="ProtNLM"/>
    </source>
</evidence>
<dbReference type="eggNOG" id="ENOG50322Z5">
    <property type="taxonomic scope" value="Bacteria"/>
</dbReference>